<accession>A0A098VSA7</accession>
<comment type="subcellular location">
    <subcellularLocation>
        <location evidence="1">Nucleus</location>
    </subcellularLocation>
</comment>
<keyword evidence="5" id="KW-0396">Initiation factor</keyword>
<evidence type="ECO:0000256" key="1">
    <source>
        <dbReference type="ARBA" id="ARBA00004123"/>
    </source>
</evidence>
<dbReference type="GO" id="GO:0000124">
    <property type="term" value="C:SAGA complex"/>
    <property type="evidence" value="ECO:0007669"/>
    <property type="project" value="TreeGrafter"/>
</dbReference>
<dbReference type="PANTHER" id="PTHR11380:SF16">
    <property type="entry name" value="TRANSCRIPTION INITIATION PROTEIN SPT3 HOMOLOG"/>
    <property type="match status" value="1"/>
</dbReference>
<dbReference type="OrthoDB" id="66982at2759"/>
<keyword evidence="3" id="KW-0804">Transcription</keyword>
<reference evidence="5 6" key="1">
    <citation type="submission" date="2014-04" db="EMBL/GenBank/DDBJ databases">
        <title>A new species of microsporidia sheds light on the evolution of extreme parasitism.</title>
        <authorList>
            <person name="Haag K.L."/>
            <person name="James T.Y."/>
            <person name="Larsson R."/>
            <person name="Schaer T.M."/>
            <person name="Refardt D."/>
            <person name="Pombert J.-F."/>
            <person name="Ebert D."/>
        </authorList>
    </citation>
    <scope>NUCLEOTIDE SEQUENCE [LARGE SCALE GENOMIC DNA]</scope>
    <source>
        <strain evidence="5 6">UGP3</strain>
        <tissue evidence="5">Spores</tissue>
    </source>
</reference>
<dbReference type="GO" id="GO:0006366">
    <property type="term" value="P:transcription by RNA polymerase II"/>
    <property type="evidence" value="ECO:0007669"/>
    <property type="project" value="InterPro"/>
</dbReference>
<evidence type="ECO:0000256" key="4">
    <source>
        <dbReference type="ARBA" id="ARBA00023242"/>
    </source>
</evidence>
<keyword evidence="4" id="KW-0539">Nucleus</keyword>
<proteinExistence type="predicted"/>
<dbReference type="GO" id="GO:0003712">
    <property type="term" value="F:transcription coregulator activity"/>
    <property type="evidence" value="ECO:0007669"/>
    <property type="project" value="TreeGrafter"/>
</dbReference>
<name>A0A098VSA7_9MICR</name>
<dbReference type="InterPro" id="IPR003195">
    <property type="entry name" value="TFIID_TAF13"/>
</dbReference>
<organism evidence="5 6">
    <name type="scientific">Mitosporidium daphniae</name>
    <dbReference type="NCBI Taxonomy" id="1485682"/>
    <lineage>
        <taxon>Eukaryota</taxon>
        <taxon>Fungi</taxon>
        <taxon>Fungi incertae sedis</taxon>
        <taxon>Microsporidia</taxon>
        <taxon>Mitosporidium</taxon>
    </lineage>
</organism>
<dbReference type="GeneID" id="25260492"/>
<evidence type="ECO:0000313" key="5">
    <source>
        <dbReference type="EMBL" id="KGG50631.1"/>
    </source>
</evidence>
<dbReference type="Proteomes" id="UP000029725">
    <property type="component" value="Unassembled WGS sequence"/>
</dbReference>
<dbReference type="AlphaFoldDB" id="A0A098VSA7"/>
<dbReference type="VEuPathDB" id="MicrosporidiaDB:DI09_61p180"/>
<evidence type="ECO:0000256" key="3">
    <source>
        <dbReference type="ARBA" id="ARBA00023163"/>
    </source>
</evidence>
<keyword evidence="6" id="KW-1185">Reference proteome</keyword>
<dbReference type="GO" id="GO:0003743">
    <property type="term" value="F:translation initiation factor activity"/>
    <property type="evidence" value="ECO:0007669"/>
    <property type="project" value="UniProtKB-KW"/>
</dbReference>
<evidence type="ECO:0000313" key="6">
    <source>
        <dbReference type="Proteomes" id="UP000029725"/>
    </source>
</evidence>
<dbReference type="GO" id="GO:0005634">
    <property type="term" value="C:nucleus"/>
    <property type="evidence" value="ECO:0007669"/>
    <property type="project" value="UniProtKB-SubCell"/>
</dbReference>
<dbReference type="PANTHER" id="PTHR11380">
    <property type="entry name" value="TRANSCRIPTION INITIATION FACTOR TFIID/SUPT3-RELATED"/>
    <property type="match status" value="1"/>
</dbReference>
<comment type="caution">
    <text evidence="5">The sequence shown here is derived from an EMBL/GenBank/DDBJ whole genome shotgun (WGS) entry which is preliminary data.</text>
</comment>
<sequence>MPQVSPTRITVGVSEDRDVPIRKKNIHFQWEFPRCLTSICDSDQSEDEEDMAEFHQEFRDRLEEADILTRKMSKEEYIEFAECRQASFTYKKAKKFKDWLGFHERYKPSDDLLDIVGFLLWEFLRKLTIEALALRNRRRKESQPHPTQNSTLSIAETFSRYSDVQLDSLRANSLFYAPSEKCPLTPELMKEAFSNLSHLRVF</sequence>
<dbReference type="EMBL" id="JMKJ01000570">
    <property type="protein sequence ID" value="KGG50631.1"/>
    <property type="molecule type" value="Genomic_DNA"/>
</dbReference>
<dbReference type="HOGENOM" id="CLU_1354925_0_0_1"/>
<evidence type="ECO:0000256" key="2">
    <source>
        <dbReference type="ARBA" id="ARBA00023015"/>
    </source>
</evidence>
<gene>
    <name evidence="5" type="ORF">DI09_61p180</name>
</gene>
<keyword evidence="5" id="KW-0648">Protein biosynthesis</keyword>
<protein>
    <submittedName>
        <fullName evidence="5">Subunit of transcription initiation factor IID</fullName>
    </submittedName>
</protein>
<dbReference type="RefSeq" id="XP_013237058.1">
    <property type="nucleotide sequence ID" value="XM_013381604.1"/>
</dbReference>
<keyword evidence="2" id="KW-0805">Transcription regulation</keyword>